<dbReference type="PROSITE" id="PS00678">
    <property type="entry name" value="WD_REPEATS_1"/>
    <property type="match status" value="1"/>
</dbReference>
<dbReference type="SUPFAM" id="SSF50978">
    <property type="entry name" value="WD40 repeat-like"/>
    <property type="match status" value="1"/>
</dbReference>
<dbReference type="Gene3D" id="2.130.10.10">
    <property type="entry name" value="YVTN repeat-like/Quinoprotein amine dehydrogenase"/>
    <property type="match status" value="1"/>
</dbReference>
<comment type="caution">
    <text evidence="4">The sequence shown here is derived from an EMBL/GenBank/DDBJ whole genome shotgun (WGS) entry which is preliminary data.</text>
</comment>
<dbReference type="InterPro" id="IPR036322">
    <property type="entry name" value="WD40_repeat_dom_sf"/>
</dbReference>
<dbReference type="InterPro" id="IPR001680">
    <property type="entry name" value="WD40_rpt"/>
</dbReference>
<dbReference type="PANTHER" id="PTHR19879:SF9">
    <property type="entry name" value="TRANSCRIPTION INITIATION FACTOR TFIID SUBUNIT 5"/>
    <property type="match status" value="1"/>
</dbReference>
<feature type="non-terminal residue" evidence="4">
    <location>
        <position position="82"/>
    </location>
</feature>
<dbReference type="PROSITE" id="PS50294">
    <property type="entry name" value="WD_REPEATS_REGION"/>
    <property type="match status" value="1"/>
</dbReference>
<evidence type="ECO:0000313" key="4">
    <source>
        <dbReference type="EMBL" id="KAG0299653.1"/>
    </source>
</evidence>
<evidence type="ECO:0000256" key="2">
    <source>
        <dbReference type="ARBA" id="ARBA00022737"/>
    </source>
</evidence>
<dbReference type="PROSITE" id="PS50082">
    <property type="entry name" value="WD_REPEATS_2"/>
    <property type="match status" value="1"/>
</dbReference>
<keyword evidence="2" id="KW-0677">Repeat</keyword>
<feature type="repeat" description="WD" evidence="3">
    <location>
        <begin position="1"/>
        <end position="34"/>
    </location>
</feature>
<dbReference type="EMBL" id="JAAAIP010002527">
    <property type="protein sequence ID" value="KAG0299653.1"/>
    <property type="molecule type" value="Genomic_DNA"/>
</dbReference>
<dbReference type="InterPro" id="IPR019775">
    <property type="entry name" value="WD40_repeat_CS"/>
</dbReference>
<evidence type="ECO:0000256" key="1">
    <source>
        <dbReference type="ARBA" id="ARBA00022574"/>
    </source>
</evidence>
<proteinExistence type="predicted"/>
<dbReference type="Pfam" id="PF00400">
    <property type="entry name" value="WD40"/>
    <property type="match status" value="2"/>
</dbReference>
<gene>
    <name evidence="4" type="ORF">BGZ99_004070</name>
</gene>
<dbReference type="PANTHER" id="PTHR19879">
    <property type="entry name" value="TRANSCRIPTION INITIATION FACTOR TFIID"/>
    <property type="match status" value="1"/>
</dbReference>
<keyword evidence="1 3" id="KW-0853">WD repeat</keyword>
<reference evidence="4" key="1">
    <citation type="journal article" date="2020" name="Fungal Divers.">
        <title>Resolving the Mortierellaceae phylogeny through synthesis of multi-gene phylogenetics and phylogenomics.</title>
        <authorList>
            <person name="Vandepol N."/>
            <person name="Liber J."/>
            <person name="Desiro A."/>
            <person name="Na H."/>
            <person name="Kennedy M."/>
            <person name="Barry K."/>
            <person name="Grigoriev I.V."/>
            <person name="Miller A.N."/>
            <person name="O'Donnell K."/>
            <person name="Stajich J.E."/>
            <person name="Bonito G."/>
        </authorList>
    </citation>
    <scope>NUCLEOTIDE SEQUENCE</scope>
    <source>
        <strain evidence="4">REB-010B</strain>
    </source>
</reference>
<dbReference type="AlphaFoldDB" id="A0A9P6UHH0"/>
<accession>A0A9P6UHH0</accession>
<dbReference type="Proteomes" id="UP000738325">
    <property type="component" value="Unassembled WGS sequence"/>
</dbReference>
<dbReference type="InterPro" id="IPR015943">
    <property type="entry name" value="WD40/YVTN_repeat-like_dom_sf"/>
</dbReference>
<evidence type="ECO:0000256" key="3">
    <source>
        <dbReference type="PROSITE-ProRule" id="PRU00221"/>
    </source>
</evidence>
<sequence length="82" mass="9082">MSVKYSPSGHQIASGSSDETVRLWDVDSGQCLVVVDDTRVGIETIAWNPTFDGMSFATGSDNSVRSWRVIEEEGQFQAQLLW</sequence>
<dbReference type="OrthoDB" id="2405918at2759"/>
<name>A0A9P6UHH0_9FUNG</name>
<organism evidence="4 5">
    <name type="scientific">Dissophora globulifera</name>
    <dbReference type="NCBI Taxonomy" id="979702"/>
    <lineage>
        <taxon>Eukaryota</taxon>
        <taxon>Fungi</taxon>
        <taxon>Fungi incertae sedis</taxon>
        <taxon>Mucoromycota</taxon>
        <taxon>Mortierellomycotina</taxon>
        <taxon>Mortierellomycetes</taxon>
        <taxon>Mortierellales</taxon>
        <taxon>Mortierellaceae</taxon>
        <taxon>Dissophora</taxon>
    </lineage>
</organism>
<keyword evidence="5" id="KW-1185">Reference proteome</keyword>
<protein>
    <submittedName>
        <fullName evidence="4">Uncharacterized protein</fullName>
    </submittedName>
</protein>
<evidence type="ECO:0000313" key="5">
    <source>
        <dbReference type="Proteomes" id="UP000738325"/>
    </source>
</evidence>